<name>A0A9P4Q2K1_9PEZI</name>
<feature type="non-terminal residue" evidence="2">
    <location>
        <position position="237"/>
    </location>
</feature>
<dbReference type="EMBL" id="MU003822">
    <property type="protein sequence ID" value="KAF2718614.1"/>
    <property type="molecule type" value="Genomic_DNA"/>
</dbReference>
<evidence type="ECO:0000256" key="1">
    <source>
        <dbReference type="SAM" id="MobiDB-lite"/>
    </source>
</evidence>
<protein>
    <submittedName>
        <fullName evidence="2">Uncharacterized protein</fullName>
    </submittedName>
</protein>
<dbReference type="Proteomes" id="UP000799441">
    <property type="component" value="Unassembled WGS sequence"/>
</dbReference>
<accession>A0A9P4Q2K1</accession>
<sequence>MDGPPQNGNAAFQFSSDPSFDIIDWHPAYQSCQQYFLDYAQHEPGTQALCALINIRLPFQWLQTPISSSAPNNHGPSPSSSSAGQNPFGNAGGAAGGGASSRSATSNFTTPNRSRATSGQAPPTFISLVPYVRRLVVTGFDKAPILHGLFGDDYQRGVLPHLECERRNYLFAAKHGGWRSCKKQYDEGSGGGCDESVPFMKPLDGSTRIEELVAAEKEWSHWLAMEDWMVGPRAPGD</sequence>
<feature type="compositionally biased region" description="Low complexity" evidence="1">
    <location>
        <begin position="68"/>
        <end position="84"/>
    </location>
</feature>
<dbReference type="PANTHER" id="PTHR42087:SF1">
    <property type="entry name" value="ILP IS AN APOPTOSIS INHIBITOR"/>
    <property type="match status" value="1"/>
</dbReference>
<feature type="compositionally biased region" description="Polar residues" evidence="1">
    <location>
        <begin position="105"/>
        <end position="120"/>
    </location>
</feature>
<feature type="compositionally biased region" description="Gly residues" evidence="1">
    <location>
        <begin position="90"/>
        <end position="99"/>
    </location>
</feature>
<keyword evidence="3" id="KW-1185">Reference proteome</keyword>
<evidence type="ECO:0000313" key="2">
    <source>
        <dbReference type="EMBL" id="KAF2718614.1"/>
    </source>
</evidence>
<reference evidence="2" key="1">
    <citation type="journal article" date="2020" name="Stud. Mycol.">
        <title>101 Dothideomycetes genomes: a test case for predicting lifestyles and emergence of pathogens.</title>
        <authorList>
            <person name="Haridas S."/>
            <person name="Albert R."/>
            <person name="Binder M."/>
            <person name="Bloem J."/>
            <person name="Labutti K."/>
            <person name="Salamov A."/>
            <person name="Andreopoulos B."/>
            <person name="Baker S."/>
            <person name="Barry K."/>
            <person name="Bills G."/>
            <person name="Bluhm B."/>
            <person name="Cannon C."/>
            <person name="Castanera R."/>
            <person name="Culley D."/>
            <person name="Daum C."/>
            <person name="Ezra D."/>
            <person name="Gonzalez J."/>
            <person name="Henrissat B."/>
            <person name="Kuo A."/>
            <person name="Liang C."/>
            <person name="Lipzen A."/>
            <person name="Lutzoni F."/>
            <person name="Magnuson J."/>
            <person name="Mondo S."/>
            <person name="Nolan M."/>
            <person name="Ohm R."/>
            <person name="Pangilinan J."/>
            <person name="Park H.-J."/>
            <person name="Ramirez L."/>
            <person name="Alfaro M."/>
            <person name="Sun H."/>
            <person name="Tritt A."/>
            <person name="Yoshinaga Y."/>
            <person name="Zwiers L.-H."/>
            <person name="Turgeon B."/>
            <person name="Goodwin S."/>
            <person name="Spatafora J."/>
            <person name="Crous P."/>
            <person name="Grigoriev I."/>
        </authorList>
    </citation>
    <scope>NUCLEOTIDE SEQUENCE</scope>
    <source>
        <strain evidence="2">CBS 116435</strain>
    </source>
</reference>
<dbReference type="InterPro" id="IPR053267">
    <property type="entry name" value="Verrucosidin_biosynth-assoc"/>
</dbReference>
<comment type="caution">
    <text evidence="2">The sequence shown here is derived from an EMBL/GenBank/DDBJ whole genome shotgun (WGS) entry which is preliminary data.</text>
</comment>
<evidence type="ECO:0000313" key="3">
    <source>
        <dbReference type="Proteomes" id="UP000799441"/>
    </source>
</evidence>
<organism evidence="2 3">
    <name type="scientific">Polychaeton citri CBS 116435</name>
    <dbReference type="NCBI Taxonomy" id="1314669"/>
    <lineage>
        <taxon>Eukaryota</taxon>
        <taxon>Fungi</taxon>
        <taxon>Dikarya</taxon>
        <taxon>Ascomycota</taxon>
        <taxon>Pezizomycotina</taxon>
        <taxon>Dothideomycetes</taxon>
        <taxon>Dothideomycetidae</taxon>
        <taxon>Capnodiales</taxon>
        <taxon>Capnodiaceae</taxon>
        <taxon>Polychaeton</taxon>
    </lineage>
</organism>
<gene>
    <name evidence="2" type="ORF">K431DRAFT_208846</name>
</gene>
<dbReference type="OrthoDB" id="5335812at2759"/>
<dbReference type="PANTHER" id="PTHR42087">
    <property type="entry name" value="ILP IS AN APOPTOSIS INHIBITOR"/>
    <property type="match status" value="1"/>
</dbReference>
<dbReference type="AlphaFoldDB" id="A0A9P4Q2K1"/>
<proteinExistence type="predicted"/>
<feature type="region of interest" description="Disordered" evidence="1">
    <location>
        <begin position="68"/>
        <end position="120"/>
    </location>
</feature>